<sequence>MGFYRLTVLGLPPMRSTYFRTLEMVPALALLGLWMRGDLTSTSFVATMTAAACFYGIAPLILKSRRPRWRAELAQQRAHFEALLAQEQDPVKRMWLRGVIEELPLRFHLAEDPEPTY</sequence>
<name>A0ABQ4W6Z2_9PSED</name>
<gene>
    <name evidence="2" type="ORF">TUM20286_49820</name>
</gene>
<keyword evidence="1" id="KW-0472">Membrane</keyword>
<feature type="transmembrane region" description="Helical" evidence="1">
    <location>
        <begin position="43"/>
        <end position="62"/>
    </location>
</feature>
<keyword evidence="1" id="KW-1133">Transmembrane helix</keyword>
<organism evidence="2 3">
    <name type="scientific">Pseudomonas tohonis</name>
    <dbReference type="NCBI Taxonomy" id="2725477"/>
    <lineage>
        <taxon>Bacteria</taxon>
        <taxon>Pseudomonadati</taxon>
        <taxon>Pseudomonadota</taxon>
        <taxon>Gammaproteobacteria</taxon>
        <taxon>Pseudomonadales</taxon>
        <taxon>Pseudomonadaceae</taxon>
        <taxon>Pseudomonas</taxon>
    </lineage>
</organism>
<dbReference type="Proteomes" id="UP001054892">
    <property type="component" value="Unassembled WGS sequence"/>
</dbReference>
<dbReference type="EMBL" id="BQKM01000016">
    <property type="protein sequence ID" value="GJN55230.1"/>
    <property type="molecule type" value="Genomic_DNA"/>
</dbReference>
<comment type="caution">
    <text evidence="2">The sequence shown here is derived from an EMBL/GenBank/DDBJ whole genome shotgun (WGS) entry which is preliminary data.</text>
</comment>
<keyword evidence="3" id="KW-1185">Reference proteome</keyword>
<protein>
    <submittedName>
        <fullName evidence="2">Uncharacterized protein</fullName>
    </submittedName>
</protein>
<evidence type="ECO:0000313" key="3">
    <source>
        <dbReference type="Proteomes" id="UP001054892"/>
    </source>
</evidence>
<keyword evidence="1" id="KW-0812">Transmembrane</keyword>
<reference evidence="2 3" key="1">
    <citation type="submission" date="2021-12" db="EMBL/GenBank/DDBJ databases">
        <title>Characterization of novel class B3 metallo-beta-lactamase from novel Pseudomonas species.</title>
        <authorList>
            <person name="Yamada K."/>
            <person name="Aoki K."/>
            <person name="Ishii Y."/>
        </authorList>
    </citation>
    <scope>NUCLEOTIDE SEQUENCE [LARGE SCALE GENOMIC DNA]</scope>
    <source>
        <strain evidence="2 3">TUM20286</strain>
    </source>
</reference>
<evidence type="ECO:0000256" key="1">
    <source>
        <dbReference type="SAM" id="Phobius"/>
    </source>
</evidence>
<proteinExistence type="predicted"/>
<evidence type="ECO:0000313" key="2">
    <source>
        <dbReference type="EMBL" id="GJN55230.1"/>
    </source>
</evidence>
<accession>A0ABQ4W6Z2</accession>